<dbReference type="GO" id="GO:0016887">
    <property type="term" value="F:ATP hydrolysis activity"/>
    <property type="evidence" value="ECO:0007669"/>
    <property type="project" value="InterPro"/>
</dbReference>
<dbReference type="InterPro" id="IPR019787">
    <property type="entry name" value="Znf_PHD-finger"/>
</dbReference>
<dbReference type="SUPFAM" id="SSF57903">
    <property type="entry name" value="FYVE/PHD zinc finger"/>
    <property type="match status" value="1"/>
</dbReference>
<protein>
    <recommendedName>
        <fullName evidence="3">Origin recognition complex subunit 4</fullName>
    </recommendedName>
</protein>
<dbReference type="InterPro" id="IPR011011">
    <property type="entry name" value="Znf_FYVE_PHD"/>
</dbReference>
<name>A0A2C5XY18_9HYPO</name>
<proteinExistence type="inferred from homology"/>
<dbReference type="InterPro" id="IPR003593">
    <property type="entry name" value="AAA+_ATPase"/>
</dbReference>
<keyword evidence="7" id="KW-0862">Zinc</keyword>
<keyword evidence="9" id="KW-0539">Nucleus</keyword>
<dbReference type="InterPro" id="IPR013083">
    <property type="entry name" value="Znf_RING/FYVE/PHD"/>
</dbReference>
<dbReference type="PROSITE" id="PS01359">
    <property type="entry name" value="ZF_PHD_1"/>
    <property type="match status" value="1"/>
</dbReference>
<dbReference type="SMART" id="SM00382">
    <property type="entry name" value="AAA"/>
    <property type="match status" value="1"/>
</dbReference>
<dbReference type="Pfam" id="PF00004">
    <property type="entry name" value="AAA"/>
    <property type="match status" value="1"/>
</dbReference>
<comment type="subcellular location">
    <subcellularLocation>
        <location evidence="1">Nucleus</location>
    </subcellularLocation>
</comment>
<feature type="compositionally biased region" description="Basic residues" evidence="11">
    <location>
        <begin position="116"/>
        <end position="126"/>
    </location>
</feature>
<feature type="region of interest" description="Disordered" evidence="11">
    <location>
        <begin position="1"/>
        <end position="216"/>
    </location>
</feature>
<dbReference type="GO" id="GO:0008270">
    <property type="term" value="F:zinc ion binding"/>
    <property type="evidence" value="ECO:0007669"/>
    <property type="project" value="UniProtKB-KW"/>
</dbReference>
<dbReference type="Proteomes" id="UP000226192">
    <property type="component" value="Unassembled WGS sequence"/>
</dbReference>
<evidence type="ECO:0000256" key="7">
    <source>
        <dbReference type="ARBA" id="ARBA00022833"/>
    </source>
</evidence>
<dbReference type="InterPro" id="IPR016527">
    <property type="entry name" value="ORC4"/>
</dbReference>
<dbReference type="CDD" id="cd15492">
    <property type="entry name" value="PHD_BRPF_JADE_like"/>
    <property type="match status" value="1"/>
</dbReference>
<evidence type="ECO:0000256" key="9">
    <source>
        <dbReference type="ARBA" id="ARBA00023242"/>
    </source>
</evidence>
<accession>A0A2C5XY18</accession>
<dbReference type="PROSITE" id="PS50016">
    <property type="entry name" value="ZF_PHD_2"/>
    <property type="match status" value="1"/>
</dbReference>
<dbReference type="PANTHER" id="PTHR12087:SF0">
    <property type="entry name" value="ORIGIN RECOGNITION COMPLEX SUBUNIT 4"/>
    <property type="match status" value="1"/>
</dbReference>
<keyword evidence="4" id="KW-0235">DNA replication</keyword>
<feature type="compositionally biased region" description="Low complexity" evidence="11">
    <location>
        <begin position="67"/>
        <end position="78"/>
    </location>
</feature>
<evidence type="ECO:0000313" key="14">
    <source>
        <dbReference type="Proteomes" id="UP000226192"/>
    </source>
</evidence>
<dbReference type="InterPro" id="IPR003959">
    <property type="entry name" value="ATPase_AAA_core"/>
</dbReference>
<sequence length="767" mass="84314">MSSGRKRRLLQPDADAQSPEASPSSNKRPRLDSHGAGQSPATPRALRAVASGALKLGLEQSQDTSLRPRASSSASRPAIKLAALKGTRWDPGDIKTSARLGNSTASSRRAVQKPPQARKPRQRRRAASTQQLDHDDLGSKDKTEDERQDSPDELAATEKAFARRGSHEELSGDKTPCKRTTKSLPASASKPTTPKGILTPSRRPGRPPKNVSFDRKVQGEVFFEDLPTTASGKKKKASKAKKKKKQDDEAHHDEIRCAICSKADSHPPNQIILCDNCDYAVHQVCYEIVQIPQGDWLCKACAQQDVWETAEPSCAPEASSAPEASPDIANLARHLQSLKRVLVDRCSGRRRLRICGQTEPLEKARQLVQETILAGQGNSMLLIGPRGSGKTTMIESIIGDLRGQHGDCFHVVKLNGFIHTDDKLALKEIWRQLGREMELEEELISRATYADTMASLLALLSHPSEIMETDKGVTSQSIVFMIDEMDLFASHARQTLLYNLFDIAQSRKAPIAVLGCTTRLDVVERLEKRVKSRFSHRCIYLSLPRSLPAYWKVCRQGLVVEGSEAASEGIDVTLKGYDDFERHWTRAIEQLYKQQAFQKLLQYHFLATKSAAAFLSEWILPLSQLTPDDLELQCPAVGQEAPTSLAAPESRLHVASALSELDVSLLIAAARLDIVAHTDTVNFAMAYDEYSSLVGRQRAAAGALGTRVWGRAVAAVAWERLVGLGLLVPAGGQGGLDERMWRVELALDELAGVAKLSPVQARWCREI</sequence>
<dbReference type="SMART" id="SM00249">
    <property type="entry name" value="PHD"/>
    <property type="match status" value="1"/>
</dbReference>
<dbReference type="GO" id="GO:0005664">
    <property type="term" value="C:nuclear origin of replication recognition complex"/>
    <property type="evidence" value="ECO:0007669"/>
    <property type="project" value="TreeGrafter"/>
</dbReference>
<keyword evidence="8" id="KW-0238">DNA-binding</keyword>
<dbReference type="SUPFAM" id="SSF52540">
    <property type="entry name" value="P-loop containing nucleoside triphosphate hydrolases"/>
    <property type="match status" value="1"/>
</dbReference>
<dbReference type="FunFam" id="3.40.50.300:FF:001597">
    <property type="entry name" value="Origin recognition complex subunit Orc4"/>
    <property type="match status" value="1"/>
</dbReference>
<dbReference type="InterPro" id="IPR032705">
    <property type="entry name" value="ORC4_C"/>
</dbReference>
<evidence type="ECO:0000256" key="10">
    <source>
        <dbReference type="PROSITE-ProRule" id="PRU00146"/>
    </source>
</evidence>
<evidence type="ECO:0000256" key="4">
    <source>
        <dbReference type="ARBA" id="ARBA00022705"/>
    </source>
</evidence>
<dbReference type="Pfam" id="PF14629">
    <property type="entry name" value="ORC4_C"/>
    <property type="match status" value="1"/>
</dbReference>
<dbReference type="STRING" id="1399860.A0A2C5XY18"/>
<dbReference type="OrthoDB" id="343623at2759"/>
<evidence type="ECO:0000259" key="12">
    <source>
        <dbReference type="PROSITE" id="PS50016"/>
    </source>
</evidence>
<dbReference type="GO" id="GO:0003688">
    <property type="term" value="F:DNA replication origin binding"/>
    <property type="evidence" value="ECO:0007669"/>
    <property type="project" value="TreeGrafter"/>
</dbReference>
<evidence type="ECO:0000256" key="8">
    <source>
        <dbReference type="ARBA" id="ARBA00023125"/>
    </source>
</evidence>
<dbReference type="InterPro" id="IPR019786">
    <property type="entry name" value="Zinc_finger_PHD-type_CS"/>
</dbReference>
<feature type="compositionally biased region" description="Basic residues" evidence="11">
    <location>
        <begin position="232"/>
        <end position="244"/>
    </location>
</feature>
<evidence type="ECO:0000256" key="5">
    <source>
        <dbReference type="ARBA" id="ARBA00022723"/>
    </source>
</evidence>
<dbReference type="EMBL" id="NJET01000168">
    <property type="protein sequence ID" value="PHH60010.1"/>
    <property type="molecule type" value="Genomic_DNA"/>
</dbReference>
<comment type="similarity">
    <text evidence="2">Belongs to the ORC4 family.</text>
</comment>
<reference evidence="13 14" key="1">
    <citation type="submission" date="2017-06" db="EMBL/GenBank/DDBJ databases">
        <title>Ant-infecting Ophiocordyceps genomes reveal a high diversity of potential behavioral manipulation genes and a possible major role for enterotoxins.</title>
        <authorList>
            <person name="De Bekker C."/>
            <person name="Evans H.C."/>
            <person name="Brachmann A."/>
            <person name="Hughes D.P."/>
        </authorList>
    </citation>
    <scope>NUCLEOTIDE SEQUENCE [LARGE SCALE GENOMIC DNA]</scope>
    <source>
        <strain evidence="13 14">Map64</strain>
    </source>
</reference>
<keyword evidence="14" id="KW-1185">Reference proteome</keyword>
<feature type="domain" description="PHD-type" evidence="12">
    <location>
        <begin position="254"/>
        <end position="304"/>
    </location>
</feature>
<evidence type="ECO:0000256" key="1">
    <source>
        <dbReference type="ARBA" id="ARBA00004123"/>
    </source>
</evidence>
<evidence type="ECO:0000256" key="6">
    <source>
        <dbReference type="ARBA" id="ARBA00022771"/>
    </source>
</evidence>
<dbReference type="Gene3D" id="3.30.40.10">
    <property type="entry name" value="Zinc/RING finger domain, C3HC4 (zinc finger)"/>
    <property type="match status" value="1"/>
</dbReference>
<dbReference type="Gene3D" id="3.40.50.300">
    <property type="entry name" value="P-loop containing nucleotide triphosphate hydrolases"/>
    <property type="match status" value="1"/>
</dbReference>
<evidence type="ECO:0000256" key="3">
    <source>
        <dbReference type="ARBA" id="ARBA00019083"/>
    </source>
</evidence>
<evidence type="ECO:0000313" key="13">
    <source>
        <dbReference type="EMBL" id="PHH60010.1"/>
    </source>
</evidence>
<gene>
    <name evidence="13" type="ORF">CDD81_2214</name>
</gene>
<dbReference type="Pfam" id="PF13831">
    <property type="entry name" value="PHD_2"/>
    <property type="match status" value="1"/>
</dbReference>
<feature type="compositionally biased region" description="Basic and acidic residues" evidence="11">
    <location>
        <begin position="132"/>
        <end position="150"/>
    </location>
</feature>
<feature type="compositionally biased region" description="Basic and acidic residues" evidence="11">
    <location>
        <begin position="165"/>
        <end position="176"/>
    </location>
</feature>
<dbReference type="GO" id="GO:0005524">
    <property type="term" value="F:ATP binding"/>
    <property type="evidence" value="ECO:0007669"/>
    <property type="project" value="InterPro"/>
</dbReference>
<dbReference type="AlphaFoldDB" id="A0A2C5XY18"/>
<evidence type="ECO:0000256" key="2">
    <source>
        <dbReference type="ARBA" id="ARBA00005334"/>
    </source>
</evidence>
<keyword evidence="6 10" id="KW-0863">Zinc-finger</keyword>
<dbReference type="PANTHER" id="PTHR12087">
    <property type="entry name" value="ORIGIN RECOGNITION COMPLEX SUBUNIT 4"/>
    <property type="match status" value="1"/>
</dbReference>
<feature type="compositionally biased region" description="Polar residues" evidence="11">
    <location>
        <begin position="99"/>
        <end position="109"/>
    </location>
</feature>
<evidence type="ECO:0000256" key="11">
    <source>
        <dbReference type="SAM" id="MobiDB-lite"/>
    </source>
</evidence>
<keyword evidence="5" id="KW-0479">Metal-binding</keyword>
<feature type="region of interest" description="Disordered" evidence="11">
    <location>
        <begin position="229"/>
        <end position="248"/>
    </location>
</feature>
<dbReference type="InterPro" id="IPR001965">
    <property type="entry name" value="Znf_PHD"/>
</dbReference>
<comment type="caution">
    <text evidence="13">The sequence shown here is derived from an EMBL/GenBank/DDBJ whole genome shotgun (WGS) entry which is preliminary data.</text>
</comment>
<dbReference type="CDD" id="cd00009">
    <property type="entry name" value="AAA"/>
    <property type="match status" value="1"/>
</dbReference>
<feature type="compositionally biased region" description="Polar residues" evidence="11">
    <location>
        <begin position="182"/>
        <end position="192"/>
    </location>
</feature>
<organism evidence="13 14">
    <name type="scientific">Ophiocordyceps australis</name>
    <dbReference type="NCBI Taxonomy" id="1399860"/>
    <lineage>
        <taxon>Eukaryota</taxon>
        <taxon>Fungi</taxon>
        <taxon>Dikarya</taxon>
        <taxon>Ascomycota</taxon>
        <taxon>Pezizomycotina</taxon>
        <taxon>Sordariomycetes</taxon>
        <taxon>Hypocreomycetidae</taxon>
        <taxon>Hypocreales</taxon>
        <taxon>Ophiocordycipitaceae</taxon>
        <taxon>Ophiocordyceps</taxon>
    </lineage>
</organism>
<dbReference type="InterPro" id="IPR027417">
    <property type="entry name" value="P-loop_NTPase"/>
</dbReference>
<dbReference type="GO" id="GO:0006270">
    <property type="term" value="P:DNA replication initiation"/>
    <property type="evidence" value="ECO:0007669"/>
    <property type="project" value="TreeGrafter"/>
</dbReference>